<dbReference type="SUPFAM" id="SSF53383">
    <property type="entry name" value="PLP-dependent transferases"/>
    <property type="match status" value="1"/>
</dbReference>
<keyword evidence="15" id="KW-1185">Reference proteome</keyword>
<dbReference type="InterPro" id="IPR032675">
    <property type="entry name" value="LRR_dom_sf"/>
</dbReference>
<comment type="pathway">
    <text evidence="9">Amino-acid degradation; L-kynurenine degradation; kynurenate from L-kynurenine: step 1/2.</text>
</comment>
<evidence type="ECO:0000256" key="3">
    <source>
        <dbReference type="ARBA" id="ARBA00022576"/>
    </source>
</evidence>
<dbReference type="GO" id="GO:0003723">
    <property type="term" value="F:RNA binding"/>
    <property type="evidence" value="ECO:0007669"/>
    <property type="project" value="UniProtKB-UniRule"/>
</dbReference>
<sequence>APNSRDMPPTELRRLVLGVVIATVVLALGAGGVLGESSSTCGPNFPAACSCGRELYESETQYVVNCTNAGLRNTSVEVLIFTGNRIAELPWNVFGSINDYKQLRIVDMSSNHIREIRGKSYHHVPRVERLILNHNNLSISRFDDEVNHHHPRSLHLTDAFEDNSSPQLSEDLHDIFVNSQLVKLQKLHLEQNEITHFKDRNVFCDLPSLRDLHLGDNELRDLNFERNKFGFVKPSDLRVLNELENRPNRTANLIVDFNLNPFVCDCRIAPFRTWIPSTRVTVRNKDSLMCFHSPGRVDSSPCADDIAAAATILNTAEQEQRYGGAEASVQPQAHISGHTATLIFLLIVLSMILLGLLVALVYVSRDKLKYMITPVFDNVAKKMLRRCGLTLSAAKRSLRDQFRFQIQRHQQTASNMDKFDLPKRLQGSTPSVWNEYIALAMQYKPLNLGQGFPDDAAPEYDENPLLHQYTRGYGHVRLVNALSKLYSGLVGKELNPLSDILITSGAYEALYSTIMGHVDVGDEVIIIEPFFDCYEPMRKTEGPISSADWVLDDAEFEGLFNSKTKMIILNTPHNPIGKVFNRQELERIAELCRKWNVYEWLVFDGAEHIRICTLPGMWDRTITLGSAGKTFSVTGWKIGWAYGPAQLIRNLQMVHQNSVYTCPTPLQEGQKRDFMAKFLSEAGMRPTIPEGGYFMLADWSPLTDKVDLSSEPEKHRDYKFTKWMTKNMGLQGIPPSAFYSESNKHLGEDFTKSERKMANPDVQFNYGQQGNGENFNDDSSQQQDDDDQYDGDGGVKIENFVRLRGLPWSATHKEILDFLENVNVTNGSAGIHLVTSRVDGKNTGEAYVEVATQEDVEEARKLNKASMGHRYIEVFTATPKEAKEAMRKISGHGTAFVVKLRGLPYAVTEQQIEEFFSGLEIKTDREGILFVMDRRGRATGEAFVQFESQDDTEQALGRNREKIGHRYIEIFRSSIAEMKRATGAGGGVGGRPGPYDIRDRGANRGGNDFNGGRNDWGNNGNFGVGANNMLGFNNLPSLMNSGNFGNNQGGNSGNFGNNSGPSNFGNFGGGNNNAGGGGNGGNFGNFGNNGGGNFGGNNNGGGGFNSGNNFDSPGGGNNFGNNGGSNFGNNSGGGFNNGGNFGSSTGGGNFGPIGGGNNNNGNGGSNFGGGNNGGGGGGFNNGSNFGGGNSVGGGGNFGPIGGGRGNDAEHYTIHMRGLPYTSFENDVFKFFEPIRPANVRINYNKKGLHSGTADAYFDTYEDSQVAMKRHREQMGFALH</sequence>
<evidence type="ECO:0000256" key="11">
    <source>
        <dbReference type="SAM" id="MobiDB-lite"/>
    </source>
</evidence>
<name>A0A9Q0BT91_9MUSC</name>
<comment type="similarity">
    <text evidence="2">Belongs to the class-I pyridoxal-phosphate-dependent aminotransferase family.</text>
</comment>
<evidence type="ECO:0000256" key="5">
    <source>
        <dbReference type="ARBA" id="ARBA00022679"/>
    </source>
</evidence>
<dbReference type="Pfam" id="PF00076">
    <property type="entry name" value="RRM_1"/>
    <property type="match status" value="2"/>
</dbReference>
<comment type="cofactor">
    <cofactor evidence="1">
        <name>pyridoxal 5'-phosphate</name>
        <dbReference type="ChEBI" id="CHEBI:597326"/>
    </cofactor>
</comment>
<dbReference type="InterPro" id="IPR004839">
    <property type="entry name" value="Aminotransferase_I/II_large"/>
</dbReference>
<dbReference type="GO" id="GO:0030170">
    <property type="term" value="F:pyridoxal phosphate binding"/>
    <property type="evidence" value="ECO:0007669"/>
    <property type="project" value="InterPro"/>
</dbReference>
<dbReference type="FunFam" id="3.40.640.10:FF:000024">
    <property type="entry name" value="Kynurenine--oxoglutarate transaminase 3"/>
    <property type="match status" value="1"/>
</dbReference>
<dbReference type="EMBL" id="JAMKOV010000001">
    <property type="protein sequence ID" value="KAI8043892.1"/>
    <property type="molecule type" value="Genomic_DNA"/>
</dbReference>
<evidence type="ECO:0000313" key="15">
    <source>
        <dbReference type="Proteomes" id="UP001059596"/>
    </source>
</evidence>
<evidence type="ECO:0000256" key="1">
    <source>
        <dbReference type="ARBA" id="ARBA00001933"/>
    </source>
</evidence>
<evidence type="ECO:0000256" key="10">
    <source>
        <dbReference type="PROSITE-ProRule" id="PRU00176"/>
    </source>
</evidence>
<dbReference type="InterPro" id="IPR012677">
    <property type="entry name" value="Nucleotide-bd_a/b_plait_sf"/>
</dbReference>
<evidence type="ECO:0000256" key="12">
    <source>
        <dbReference type="SAM" id="Phobius"/>
    </source>
</evidence>
<feature type="region of interest" description="Disordered" evidence="11">
    <location>
        <begin position="1104"/>
        <end position="1123"/>
    </location>
</feature>
<feature type="compositionally biased region" description="Gly residues" evidence="11">
    <location>
        <begin position="1113"/>
        <end position="1123"/>
    </location>
</feature>
<keyword evidence="12" id="KW-0812">Transmembrane</keyword>
<accession>A0A9Q0BT91</accession>
<dbReference type="CDD" id="cd12504">
    <property type="entry name" value="RRM2_hnRNPH_CRSF1_like"/>
    <property type="match status" value="1"/>
</dbReference>
<keyword evidence="5" id="KW-0808">Transferase</keyword>
<evidence type="ECO:0000259" key="13">
    <source>
        <dbReference type="PROSITE" id="PS50102"/>
    </source>
</evidence>
<dbReference type="Proteomes" id="UP001059596">
    <property type="component" value="Chromosome 3R"/>
</dbReference>
<feature type="compositionally biased region" description="Polar residues" evidence="11">
    <location>
        <begin position="765"/>
        <end position="774"/>
    </location>
</feature>
<dbReference type="CDD" id="cd00609">
    <property type="entry name" value="AAT_like"/>
    <property type="match status" value="1"/>
</dbReference>
<dbReference type="InterPro" id="IPR015424">
    <property type="entry name" value="PyrdxlP-dep_Trfase"/>
</dbReference>
<evidence type="ECO:0000256" key="8">
    <source>
        <dbReference type="ARBA" id="ARBA00022898"/>
    </source>
</evidence>
<evidence type="ECO:0000256" key="7">
    <source>
        <dbReference type="ARBA" id="ARBA00022884"/>
    </source>
</evidence>
<dbReference type="SMART" id="SM00369">
    <property type="entry name" value="LRR_TYP"/>
    <property type="match status" value="5"/>
</dbReference>
<feature type="domain" description="RRM" evidence="13">
    <location>
        <begin position="799"/>
        <end position="879"/>
    </location>
</feature>
<keyword evidence="8" id="KW-0663">Pyridoxal phosphate</keyword>
<keyword evidence="12" id="KW-1133">Transmembrane helix</keyword>
<dbReference type="InterPro" id="IPR051326">
    <property type="entry name" value="Kynurenine-oxoglutarate_AT"/>
</dbReference>
<feature type="transmembrane region" description="Helical" evidence="12">
    <location>
        <begin position="342"/>
        <end position="363"/>
    </location>
</feature>
<feature type="compositionally biased region" description="Low complexity" evidence="11">
    <location>
        <begin position="1054"/>
        <end position="1065"/>
    </location>
</feature>
<dbReference type="PANTHER" id="PTHR43807:SF20">
    <property type="entry name" value="FI04487P"/>
    <property type="match status" value="1"/>
</dbReference>
<evidence type="ECO:0000256" key="6">
    <source>
        <dbReference type="ARBA" id="ARBA00022737"/>
    </source>
</evidence>
<dbReference type="SUPFAM" id="SSF52058">
    <property type="entry name" value="L domain-like"/>
    <property type="match status" value="1"/>
</dbReference>
<dbReference type="InterPro" id="IPR000504">
    <property type="entry name" value="RRM_dom"/>
</dbReference>
<dbReference type="GO" id="GO:0005739">
    <property type="term" value="C:mitochondrion"/>
    <property type="evidence" value="ECO:0007669"/>
    <property type="project" value="TreeGrafter"/>
</dbReference>
<keyword evidence="7 10" id="KW-0694">RNA-binding</keyword>
<protein>
    <recommendedName>
        <fullName evidence="13">RRM domain-containing protein</fullName>
    </recommendedName>
</protein>
<dbReference type="PROSITE" id="PS50102">
    <property type="entry name" value="RRM"/>
    <property type="match status" value="2"/>
</dbReference>
<feature type="region of interest" description="Disordered" evidence="11">
    <location>
        <begin position="762"/>
        <end position="793"/>
    </location>
</feature>
<evidence type="ECO:0000256" key="4">
    <source>
        <dbReference type="ARBA" id="ARBA00022614"/>
    </source>
</evidence>
<keyword evidence="4" id="KW-0433">Leucine-rich repeat</keyword>
<comment type="caution">
    <text evidence="14">The sequence shown here is derived from an EMBL/GenBank/DDBJ whole genome shotgun (WGS) entry which is preliminary data.</text>
</comment>
<dbReference type="Gene3D" id="3.30.70.330">
    <property type="match status" value="3"/>
</dbReference>
<dbReference type="PANTHER" id="PTHR43807">
    <property type="entry name" value="FI04487P"/>
    <property type="match status" value="1"/>
</dbReference>
<dbReference type="GO" id="GO:0016212">
    <property type="term" value="F:kynurenine-oxoglutarate transaminase activity"/>
    <property type="evidence" value="ECO:0007669"/>
    <property type="project" value="TreeGrafter"/>
</dbReference>
<evidence type="ECO:0000256" key="2">
    <source>
        <dbReference type="ARBA" id="ARBA00007441"/>
    </source>
</evidence>
<dbReference type="Gene3D" id="3.80.10.10">
    <property type="entry name" value="Ribonuclease Inhibitor"/>
    <property type="match status" value="1"/>
</dbReference>
<keyword evidence="6" id="KW-0677">Repeat</keyword>
<evidence type="ECO:0000256" key="9">
    <source>
        <dbReference type="ARBA" id="ARBA00024016"/>
    </source>
</evidence>
<keyword evidence="3" id="KW-0032">Aminotransferase</keyword>
<dbReference type="SUPFAM" id="SSF54928">
    <property type="entry name" value="RNA-binding domain, RBD"/>
    <property type="match status" value="3"/>
</dbReference>
<dbReference type="Pfam" id="PF00155">
    <property type="entry name" value="Aminotran_1_2"/>
    <property type="match status" value="1"/>
</dbReference>
<feature type="region of interest" description="Disordered" evidence="11">
    <location>
        <begin position="1043"/>
        <end position="1067"/>
    </location>
</feature>
<feature type="non-terminal residue" evidence="14">
    <location>
        <position position="1279"/>
    </location>
</feature>
<reference evidence="14" key="1">
    <citation type="journal article" date="2023" name="Genome Biol. Evol.">
        <title>Long-read-based Genome Assembly of Drosophila gunungcola Reveals Fewer Chemosensory Genes in Flower-breeding Species.</title>
        <authorList>
            <person name="Negi A."/>
            <person name="Liao B.Y."/>
            <person name="Yeh S.D."/>
        </authorList>
    </citation>
    <scope>NUCLEOTIDE SEQUENCE</scope>
    <source>
        <strain evidence="14">Sukarami</strain>
    </source>
</reference>
<dbReference type="AlphaFoldDB" id="A0A9Q0BT91"/>
<dbReference type="InterPro" id="IPR035979">
    <property type="entry name" value="RBD_domain_sf"/>
</dbReference>
<organism evidence="14 15">
    <name type="scientific">Drosophila gunungcola</name>
    <name type="common">fruit fly</name>
    <dbReference type="NCBI Taxonomy" id="103775"/>
    <lineage>
        <taxon>Eukaryota</taxon>
        <taxon>Metazoa</taxon>
        <taxon>Ecdysozoa</taxon>
        <taxon>Arthropoda</taxon>
        <taxon>Hexapoda</taxon>
        <taxon>Insecta</taxon>
        <taxon>Pterygota</taxon>
        <taxon>Neoptera</taxon>
        <taxon>Endopterygota</taxon>
        <taxon>Diptera</taxon>
        <taxon>Brachycera</taxon>
        <taxon>Muscomorpha</taxon>
        <taxon>Ephydroidea</taxon>
        <taxon>Drosophilidae</taxon>
        <taxon>Drosophila</taxon>
        <taxon>Sophophora</taxon>
    </lineage>
</organism>
<dbReference type="InterPro" id="IPR015421">
    <property type="entry name" value="PyrdxlP-dep_Trfase_major"/>
</dbReference>
<dbReference type="Gene3D" id="3.40.640.10">
    <property type="entry name" value="Type I PLP-dependent aspartate aminotransferase-like (Major domain)"/>
    <property type="match status" value="1"/>
</dbReference>
<gene>
    <name evidence="14" type="ORF">M5D96_000035</name>
</gene>
<dbReference type="SMART" id="SM00360">
    <property type="entry name" value="RRM"/>
    <property type="match status" value="3"/>
</dbReference>
<keyword evidence="12" id="KW-0472">Membrane</keyword>
<evidence type="ECO:0000313" key="14">
    <source>
        <dbReference type="EMBL" id="KAI8043892.1"/>
    </source>
</evidence>
<dbReference type="InterPro" id="IPR003591">
    <property type="entry name" value="Leu-rich_rpt_typical-subtyp"/>
</dbReference>
<feature type="domain" description="RRM" evidence="13">
    <location>
        <begin position="896"/>
        <end position="975"/>
    </location>
</feature>
<dbReference type="InterPro" id="IPR015422">
    <property type="entry name" value="PyrdxlP-dep_Trfase_small"/>
</dbReference>
<dbReference type="Gene3D" id="3.90.1150.10">
    <property type="entry name" value="Aspartate Aminotransferase, domain 1"/>
    <property type="match status" value="2"/>
</dbReference>
<proteinExistence type="inferred from homology"/>